<name>A0A8H6EMR3_9HELO</name>
<protein>
    <submittedName>
        <fullName evidence="1">Uncharacterized protein</fullName>
    </submittedName>
</protein>
<evidence type="ECO:0000313" key="1">
    <source>
        <dbReference type="EMBL" id="KAF5877575.1"/>
    </source>
</evidence>
<keyword evidence="2" id="KW-1185">Reference proteome</keyword>
<accession>A0A8H6EMR3</accession>
<dbReference type="AlphaFoldDB" id="A0A8H6EMR3"/>
<dbReference type="GeneID" id="59256059"/>
<dbReference type="EMBL" id="JABFCT010000003">
    <property type="protein sequence ID" value="KAF5877575.1"/>
    <property type="molecule type" value="Genomic_DNA"/>
</dbReference>
<reference evidence="1 2" key="1">
    <citation type="journal article" date="2020" name="Phytopathology">
        <title>A high-quality genome resource of Botrytis fragariae, a new and rapidly spreading fungal pathogen causing strawberry gray mold in the U.S.A.</title>
        <authorList>
            <person name="Wu Y."/>
            <person name="Saski C.A."/>
            <person name="Schnabel G."/>
            <person name="Xiao S."/>
            <person name="Hu M."/>
        </authorList>
    </citation>
    <scope>NUCLEOTIDE SEQUENCE [LARGE SCALE GENOMIC DNA]</scope>
    <source>
        <strain evidence="1 2">BVB16</strain>
    </source>
</reference>
<evidence type="ECO:0000313" key="2">
    <source>
        <dbReference type="Proteomes" id="UP000531561"/>
    </source>
</evidence>
<dbReference type="Proteomes" id="UP000531561">
    <property type="component" value="Unassembled WGS sequence"/>
</dbReference>
<organism evidence="1 2">
    <name type="scientific">Botrytis fragariae</name>
    <dbReference type="NCBI Taxonomy" id="1964551"/>
    <lineage>
        <taxon>Eukaryota</taxon>
        <taxon>Fungi</taxon>
        <taxon>Dikarya</taxon>
        <taxon>Ascomycota</taxon>
        <taxon>Pezizomycotina</taxon>
        <taxon>Leotiomycetes</taxon>
        <taxon>Helotiales</taxon>
        <taxon>Sclerotiniaceae</taxon>
        <taxon>Botrytis</taxon>
    </lineage>
</organism>
<dbReference type="RefSeq" id="XP_037196521.1">
    <property type="nucleotide sequence ID" value="XM_037332367.1"/>
</dbReference>
<sequence>MAWLKYEDVPIIRGLPASTGIKNAVNMVTMRISIAPTLHSRKTEFVFTSLELYPTTPDTHHVKSRSHTATSPLHCLMIIVQHTTSSCRQL</sequence>
<gene>
    <name evidence="1" type="ORF">Bfra_001942</name>
</gene>
<comment type="caution">
    <text evidence="1">The sequence shown here is derived from an EMBL/GenBank/DDBJ whole genome shotgun (WGS) entry which is preliminary data.</text>
</comment>
<proteinExistence type="predicted"/>